<dbReference type="PROSITE" id="PS50816">
    <property type="entry name" value="NAF"/>
    <property type="match status" value="1"/>
</dbReference>
<evidence type="ECO:0000256" key="14">
    <source>
        <dbReference type="RuleBase" id="RU000304"/>
    </source>
</evidence>
<keyword evidence="7" id="KW-0418">Kinase</keyword>
<evidence type="ECO:0000256" key="7">
    <source>
        <dbReference type="ARBA" id="ARBA00022777"/>
    </source>
</evidence>
<evidence type="ECO:0000256" key="6">
    <source>
        <dbReference type="ARBA" id="ARBA00022741"/>
    </source>
</evidence>
<dbReference type="Pfam" id="PF00069">
    <property type="entry name" value="Pkinase"/>
    <property type="match status" value="1"/>
</dbReference>
<evidence type="ECO:0000256" key="5">
    <source>
        <dbReference type="ARBA" id="ARBA00022679"/>
    </source>
</evidence>
<dbReference type="CDD" id="cd12195">
    <property type="entry name" value="CIPK_C"/>
    <property type="match status" value="1"/>
</dbReference>
<dbReference type="PROSITE" id="PS50011">
    <property type="entry name" value="PROTEIN_KINASE_DOM"/>
    <property type="match status" value="1"/>
</dbReference>
<dbReference type="SMART" id="SM00220">
    <property type="entry name" value="S_TKc"/>
    <property type="match status" value="1"/>
</dbReference>
<evidence type="ECO:0000256" key="8">
    <source>
        <dbReference type="ARBA" id="ARBA00022840"/>
    </source>
</evidence>
<dbReference type="InterPro" id="IPR004041">
    <property type="entry name" value="NAF_dom"/>
</dbReference>
<dbReference type="AlphaFoldDB" id="A0AAP0KKR6"/>
<dbReference type="FunFam" id="3.30.200.20:FF:000042">
    <property type="entry name" value="Aurora kinase A"/>
    <property type="match status" value="1"/>
</dbReference>
<dbReference type="EC" id="2.7.11.1" evidence="3"/>
<evidence type="ECO:0000313" key="17">
    <source>
        <dbReference type="EMBL" id="KAK9153424.1"/>
    </source>
</evidence>
<accession>A0AAP0KKR6</accession>
<proteinExistence type="inferred from homology"/>
<keyword evidence="5" id="KW-0808">Transferase</keyword>
<dbReference type="FunFam" id="1.10.510.10:FF:000303">
    <property type="entry name" value="Non-specific serine/threonine protein kinase"/>
    <property type="match status" value="1"/>
</dbReference>
<dbReference type="Gene3D" id="3.30.310.80">
    <property type="entry name" value="Kinase associated domain 1, KA1"/>
    <property type="match status" value="1"/>
</dbReference>
<dbReference type="InterPro" id="IPR008271">
    <property type="entry name" value="Ser/Thr_kinase_AS"/>
</dbReference>
<comment type="similarity">
    <text evidence="2">Belongs to the protein kinase superfamily. CAMK Ser/Thr protein kinase family. SNF1 subfamily.</text>
</comment>
<comment type="function">
    <text evidence="12">CIPK serine-threonine protein kinases interact with CBL proteins. Binding of a CBL protein to the regulatory NAF domain of CIPK protein lead to the activation of the kinase in a calcium-dependent manner.</text>
</comment>
<protein>
    <recommendedName>
        <fullName evidence="3">non-specific serine/threonine protein kinase</fullName>
        <ecNumber evidence="3">2.7.11.1</ecNumber>
    </recommendedName>
</protein>
<dbReference type="EMBL" id="JBBNAE010000001">
    <property type="protein sequence ID" value="KAK9153424.1"/>
    <property type="molecule type" value="Genomic_DNA"/>
</dbReference>
<evidence type="ECO:0000256" key="1">
    <source>
        <dbReference type="ARBA" id="ARBA00001936"/>
    </source>
</evidence>
<evidence type="ECO:0000256" key="3">
    <source>
        <dbReference type="ARBA" id="ARBA00012513"/>
    </source>
</evidence>
<keyword evidence="6 13" id="KW-0547">Nucleotide-binding</keyword>
<evidence type="ECO:0000256" key="11">
    <source>
        <dbReference type="ARBA" id="ARBA00048679"/>
    </source>
</evidence>
<evidence type="ECO:0000256" key="12">
    <source>
        <dbReference type="ARBA" id="ARBA00058225"/>
    </source>
</evidence>
<evidence type="ECO:0000256" key="4">
    <source>
        <dbReference type="ARBA" id="ARBA00022527"/>
    </source>
</evidence>
<dbReference type="PROSITE" id="PS00108">
    <property type="entry name" value="PROTEIN_KINASE_ST"/>
    <property type="match status" value="1"/>
</dbReference>
<evidence type="ECO:0000256" key="9">
    <source>
        <dbReference type="ARBA" id="ARBA00023211"/>
    </source>
</evidence>
<dbReference type="InterPro" id="IPR000719">
    <property type="entry name" value="Prot_kinase_dom"/>
</dbReference>
<dbReference type="GO" id="GO:0004674">
    <property type="term" value="F:protein serine/threonine kinase activity"/>
    <property type="evidence" value="ECO:0007669"/>
    <property type="project" value="UniProtKB-KW"/>
</dbReference>
<comment type="caution">
    <text evidence="17">The sequence shown here is derived from an EMBL/GenBank/DDBJ whole genome shotgun (WGS) entry which is preliminary data.</text>
</comment>
<comment type="cofactor">
    <cofactor evidence="1">
        <name>Mn(2+)</name>
        <dbReference type="ChEBI" id="CHEBI:29035"/>
    </cofactor>
</comment>
<dbReference type="GO" id="GO:0005524">
    <property type="term" value="F:ATP binding"/>
    <property type="evidence" value="ECO:0007669"/>
    <property type="project" value="UniProtKB-UniRule"/>
</dbReference>
<evidence type="ECO:0000256" key="10">
    <source>
        <dbReference type="ARBA" id="ARBA00047899"/>
    </source>
</evidence>
<keyword evidence="4 14" id="KW-0723">Serine/threonine-protein kinase</keyword>
<dbReference type="PROSITE" id="PS00107">
    <property type="entry name" value="PROTEIN_KINASE_ATP"/>
    <property type="match status" value="1"/>
</dbReference>
<feature type="domain" description="Protein kinase" evidence="15">
    <location>
        <begin position="20"/>
        <end position="279"/>
    </location>
</feature>
<feature type="binding site" evidence="13">
    <location>
        <position position="49"/>
    </location>
    <ligand>
        <name>ATP</name>
        <dbReference type="ChEBI" id="CHEBI:30616"/>
    </ligand>
</feature>
<evidence type="ECO:0000259" key="15">
    <source>
        <dbReference type="PROSITE" id="PS50011"/>
    </source>
</evidence>
<organism evidence="17 18">
    <name type="scientific">Stephania japonica</name>
    <dbReference type="NCBI Taxonomy" id="461633"/>
    <lineage>
        <taxon>Eukaryota</taxon>
        <taxon>Viridiplantae</taxon>
        <taxon>Streptophyta</taxon>
        <taxon>Embryophyta</taxon>
        <taxon>Tracheophyta</taxon>
        <taxon>Spermatophyta</taxon>
        <taxon>Magnoliopsida</taxon>
        <taxon>Ranunculales</taxon>
        <taxon>Menispermaceae</taxon>
        <taxon>Menispermoideae</taxon>
        <taxon>Cissampelideae</taxon>
        <taxon>Stephania</taxon>
    </lineage>
</organism>
<evidence type="ECO:0000313" key="18">
    <source>
        <dbReference type="Proteomes" id="UP001417504"/>
    </source>
</evidence>
<dbReference type="InterPro" id="IPR018451">
    <property type="entry name" value="NAF/FISL_domain"/>
</dbReference>
<keyword evidence="9" id="KW-0464">Manganese</keyword>
<comment type="catalytic activity">
    <reaction evidence="11">
        <text>L-seryl-[protein] + ATP = O-phospho-L-seryl-[protein] + ADP + H(+)</text>
        <dbReference type="Rhea" id="RHEA:17989"/>
        <dbReference type="Rhea" id="RHEA-COMP:9863"/>
        <dbReference type="Rhea" id="RHEA-COMP:11604"/>
        <dbReference type="ChEBI" id="CHEBI:15378"/>
        <dbReference type="ChEBI" id="CHEBI:29999"/>
        <dbReference type="ChEBI" id="CHEBI:30616"/>
        <dbReference type="ChEBI" id="CHEBI:83421"/>
        <dbReference type="ChEBI" id="CHEBI:456216"/>
        <dbReference type="EC" id="2.7.11.1"/>
    </reaction>
</comment>
<evidence type="ECO:0000256" key="2">
    <source>
        <dbReference type="ARBA" id="ARBA00006234"/>
    </source>
</evidence>
<sequence>MAEIEQAPPPAGERALFGKYEVGKLLGCGAFAKVYHGRNVQSSQSVAIKSISKHKLSKSPNLASHIKREIEIMRRLSHPNIVKLHEVLASKSKIHFVMEFLKGGELFSRLAKGRFSEDLARRYFQQLISAVDYCHSRGVFHRDLKPENMLLDDNGDLKVSDFGLSTIKDDNHGGGGPGLLLHTLCGTPAYVAPEILAKQGYDGAKVDVWSCGVILFVMCAGFLPFNDPNLMVLYRKIYKGEFRCPRWFSPDLKRFLSRLLDTAPETRITIDDIVRDPWFVKGKKSYYVKHGQINDSQYDDYLLKSSSGGGAAHSLNAFDLISFSTGFDLSGLFSDSGNCVAVATERFVRSESTDKVVEMVEEGAKRVELGVKRKDSVVLLLGKKGECVAKIEVYRLTEGLVVVEVRFFEEAWKHKVRGLIDDQSSC</sequence>
<keyword evidence="18" id="KW-1185">Reference proteome</keyword>
<dbReference type="PANTHER" id="PTHR43895:SF151">
    <property type="entry name" value="CBL-INTERACTING SERINE_THREONINE-PROTEIN KINASE 11"/>
    <property type="match status" value="1"/>
</dbReference>
<dbReference type="Pfam" id="PF03822">
    <property type="entry name" value="NAF"/>
    <property type="match status" value="1"/>
</dbReference>
<dbReference type="PANTHER" id="PTHR43895">
    <property type="entry name" value="CALCIUM/CALMODULIN-DEPENDENT PROTEIN KINASE KINASE-RELATED"/>
    <property type="match status" value="1"/>
</dbReference>
<dbReference type="Proteomes" id="UP001417504">
    <property type="component" value="Unassembled WGS sequence"/>
</dbReference>
<comment type="catalytic activity">
    <reaction evidence="10">
        <text>L-threonyl-[protein] + ATP = O-phospho-L-threonyl-[protein] + ADP + H(+)</text>
        <dbReference type="Rhea" id="RHEA:46608"/>
        <dbReference type="Rhea" id="RHEA-COMP:11060"/>
        <dbReference type="Rhea" id="RHEA-COMP:11605"/>
        <dbReference type="ChEBI" id="CHEBI:15378"/>
        <dbReference type="ChEBI" id="CHEBI:30013"/>
        <dbReference type="ChEBI" id="CHEBI:30616"/>
        <dbReference type="ChEBI" id="CHEBI:61977"/>
        <dbReference type="ChEBI" id="CHEBI:456216"/>
        <dbReference type="EC" id="2.7.11.1"/>
    </reaction>
</comment>
<name>A0AAP0KKR6_9MAGN</name>
<evidence type="ECO:0000259" key="16">
    <source>
        <dbReference type="PROSITE" id="PS50816"/>
    </source>
</evidence>
<dbReference type="Gene3D" id="1.10.510.10">
    <property type="entry name" value="Transferase(Phosphotransferase) domain 1"/>
    <property type="match status" value="1"/>
</dbReference>
<evidence type="ECO:0000256" key="13">
    <source>
        <dbReference type="PROSITE-ProRule" id="PRU10141"/>
    </source>
</evidence>
<dbReference type="InterPro" id="IPR017441">
    <property type="entry name" value="Protein_kinase_ATP_BS"/>
</dbReference>
<keyword evidence="8 13" id="KW-0067">ATP-binding</keyword>
<reference evidence="17 18" key="1">
    <citation type="submission" date="2024-01" db="EMBL/GenBank/DDBJ databases">
        <title>Genome assemblies of Stephania.</title>
        <authorList>
            <person name="Yang L."/>
        </authorList>
    </citation>
    <scope>NUCLEOTIDE SEQUENCE [LARGE SCALE GENOMIC DNA]</scope>
    <source>
        <strain evidence="17">QJT</strain>
        <tissue evidence="17">Leaf</tissue>
    </source>
</reference>
<dbReference type="InterPro" id="IPR011009">
    <property type="entry name" value="Kinase-like_dom_sf"/>
</dbReference>
<dbReference type="GO" id="GO:0007165">
    <property type="term" value="P:signal transduction"/>
    <property type="evidence" value="ECO:0007669"/>
    <property type="project" value="InterPro"/>
</dbReference>
<dbReference type="SUPFAM" id="SSF56112">
    <property type="entry name" value="Protein kinase-like (PK-like)"/>
    <property type="match status" value="1"/>
</dbReference>
<feature type="domain" description="NAF" evidence="16">
    <location>
        <begin position="310"/>
        <end position="334"/>
    </location>
</feature>
<gene>
    <name evidence="17" type="ORF">Sjap_000904</name>
</gene>